<organism evidence="3 4">
    <name type="scientific">Bryocella elongata</name>
    <dbReference type="NCBI Taxonomy" id="863522"/>
    <lineage>
        <taxon>Bacteria</taxon>
        <taxon>Pseudomonadati</taxon>
        <taxon>Acidobacteriota</taxon>
        <taxon>Terriglobia</taxon>
        <taxon>Terriglobales</taxon>
        <taxon>Acidobacteriaceae</taxon>
        <taxon>Bryocella</taxon>
    </lineage>
</organism>
<sequence length="315" mass="33954">MRPLSRSANAKRYSLPMPTLDYTILDVFAERALEGNPLAVFHDGSDLTTEEMQALALETNLSETTFVIRSGPDACAPDDDAVRVRIFTTQEELPFAGHPTLGTATWLWLNDERRKGSETITLALTAGRIPVRFAADSTQHKTNAEMRQNDPVFVATLDPTETAHALGLAADDLLSGHPPKVITTGMAQCIVALRSVEVLSRLAVPQQTAAPWLESKGAKFAYCLAPTGDATQWRARMQFYGAEDPATGSAAGCAITWLVSEGLVAADQLVTITQGVEMHRPSELRVRASFEGGKVCDVRVGGSTIPVASGRFFLP</sequence>
<evidence type="ECO:0000256" key="2">
    <source>
        <dbReference type="PIRSR" id="PIRSR016184-1"/>
    </source>
</evidence>
<dbReference type="GO" id="GO:0016853">
    <property type="term" value="F:isomerase activity"/>
    <property type="evidence" value="ECO:0007669"/>
    <property type="project" value="UniProtKB-KW"/>
</dbReference>
<feature type="active site" evidence="2">
    <location>
        <position position="63"/>
    </location>
</feature>
<name>A0A1H6AZ08_9BACT</name>
<dbReference type="InterPro" id="IPR003719">
    <property type="entry name" value="Phenazine_PhzF-like"/>
</dbReference>
<dbReference type="Proteomes" id="UP000236728">
    <property type="component" value="Unassembled WGS sequence"/>
</dbReference>
<proteinExistence type="inferred from homology"/>
<dbReference type="NCBIfam" id="TIGR00654">
    <property type="entry name" value="PhzF_family"/>
    <property type="match status" value="1"/>
</dbReference>
<gene>
    <name evidence="3" type="ORF">SAMN05421819_3371</name>
</gene>
<evidence type="ECO:0000256" key="1">
    <source>
        <dbReference type="ARBA" id="ARBA00008270"/>
    </source>
</evidence>
<reference evidence="3 4" key="1">
    <citation type="submission" date="2016-10" db="EMBL/GenBank/DDBJ databases">
        <authorList>
            <person name="de Groot N.N."/>
        </authorList>
    </citation>
    <scope>NUCLEOTIDE SEQUENCE [LARGE SCALE GENOMIC DNA]</scope>
    <source>
        <strain evidence="3 4">DSM 22489</strain>
    </source>
</reference>
<keyword evidence="4" id="KW-1185">Reference proteome</keyword>
<dbReference type="SUPFAM" id="SSF54506">
    <property type="entry name" value="Diaminopimelate epimerase-like"/>
    <property type="match status" value="1"/>
</dbReference>
<evidence type="ECO:0000313" key="3">
    <source>
        <dbReference type="EMBL" id="SEG53652.1"/>
    </source>
</evidence>
<keyword evidence="3" id="KW-0413">Isomerase</keyword>
<dbReference type="Pfam" id="PF02567">
    <property type="entry name" value="PhzC-PhzF"/>
    <property type="match status" value="1"/>
</dbReference>
<dbReference type="GO" id="GO:0005737">
    <property type="term" value="C:cytoplasm"/>
    <property type="evidence" value="ECO:0007669"/>
    <property type="project" value="TreeGrafter"/>
</dbReference>
<dbReference type="AlphaFoldDB" id="A0A1H6AZ08"/>
<dbReference type="Gene3D" id="3.10.310.10">
    <property type="entry name" value="Diaminopimelate Epimerase, Chain A, domain 1"/>
    <property type="match status" value="2"/>
</dbReference>
<dbReference type="EMBL" id="FNVA01000006">
    <property type="protein sequence ID" value="SEG53652.1"/>
    <property type="molecule type" value="Genomic_DNA"/>
</dbReference>
<comment type="similarity">
    <text evidence="1">Belongs to the PhzF family.</text>
</comment>
<accession>A0A1H6AZ08</accession>
<protein>
    <submittedName>
        <fullName evidence="3">Trans-2,3-dihydro-3-hydroxyanthranilate isomerase</fullName>
    </submittedName>
</protein>
<dbReference type="PANTHER" id="PTHR13774:SF32">
    <property type="entry name" value="ANTISENSE-ENHANCING SEQUENCE 1"/>
    <property type="match status" value="1"/>
</dbReference>
<dbReference type="PANTHER" id="PTHR13774">
    <property type="entry name" value="PHENAZINE BIOSYNTHESIS PROTEIN"/>
    <property type="match status" value="1"/>
</dbReference>
<dbReference type="PIRSF" id="PIRSF016184">
    <property type="entry name" value="PhzC_PhzF"/>
    <property type="match status" value="1"/>
</dbReference>
<evidence type="ECO:0000313" key="4">
    <source>
        <dbReference type="Proteomes" id="UP000236728"/>
    </source>
</evidence>